<accession>A0A439DBG7</accession>
<proteinExistence type="predicted"/>
<evidence type="ECO:0000313" key="3">
    <source>
        <dbReference type="Proteomes" id="UP000286045"/>
    </source>
</evidence>
<sequence>MAASHRGEESANTIRTEQVAHSHNHQTNTKRVALFLPYVITWLFRVIQQAWKDHQNGRNLRKRITQEQGSETGDDRPGEAKNETEKPRDDREAQEQTPGTRDNRLKEPKDESKKPRDRRDIPVVATEGSPPSEYYREGRRAKSARHRPVMEFWVHQGGEWPWRIEQIVHRDPSGNARGIWVLEVKDLSAMYWERKDRPGRRIPATVPQAQWPFPRQGKKEDDGDGSSVEERDELMEWLWRR</sequence>
<organism evidence="2 3">
    <name type="scientific">Xylaria grammica</name>
    <dbReference type="NCBI Taxonomy" id="363999"/>
    <lineage>
        <taxon>Eukaryota</taxon>
        <taxon>Fungi</taxon>
        <taxon>Dikarya</taxon>
        <taxon>Ascomycota</taxon>
        <taxon>Pezizomycotina</taxon>
        <taxon>Sordariomycetes</taxon>
        <taxon>Xylariomycetidae</taxon>
        <taxon>Xylariales</taxon>
        <taxon>Xylariaceae</taxon>
        <taxon>Xylaria</taxon>
    </lineage>
</organism>
<feature type="region of interest" description="Disordered" evidence="1">
    <location>
        <begin position="201"/>
        <end position="230"/>
    </location>
</feature>
<keyword evidence="3" id="KW-1185">Reference proteome</keyword>
<dbReference type="AlphaFoldDB" id="A0A439DBG7"/>
<feature type="compositionally biased region" description="Basic and acidic residues" evidence="1">
    <location>
        <begin position="73"/>
        <end position="94"/>
    </location>
</feature>
<gene>
    <name evidence="2" type="ORF">EKO27_g3352</name>
</gene>
<evidence type="ECO:0000256" key="1">
    <source>
        <dbReference type="SAM" id="MobiDB-lite"/>
    </source>
</evidence>
<dbReference type="EMBL" id="RYZI01000070">
    <property type="protein sequence ID" value="RWA11755.1"/>
    <property type="molecule type" value="Genomic_DNA"/>
</dbReference>
<reference evidence="2 3" key="1">
    <citation type="submission" date="2018-12" db="EMBL/GenBank/DDBJ databases">
        <title>Draft genome sequence of Xylaria grammica IHI A82.</title>
        <authorList>
            <person name="Buettner E."/>
            <person name="Kellner H."/>
        </authorList>
    </citation>
    <scope>NUCLEOTIDE SEQUENCE [LARGE SCALE GENOMIC DNA]</scope>
    <source>
        <strain evidence="2 3">IHI A82</strain>
    </source>
</reference>
<comment type="caution">
    <text evidence="2">The sequence shown here is derived from an EMBL/GenBank/DDBJ whole genome shotgun (WGS) entry which is preliminary data.</text>
</comment>
<feature type="compositionally biased region" description="Polar residues" evidence="1">
    <location>
        <begin position="10"/>
        <end position="26"/>
    </location>
</feature>
<evidence type="ECO:0000313" key="2">
    <source>
        <dbReference type="EMBL" id="RWA11755.1"/>
    </source>
</evidence>
<dbReference type="Proteomes" id="UP000286045">
    <property type="component" value="Unassembled WGS sequence"/>
</dbReference>
<feature type="region of interest" description="Disordered" evidence="1">
    <location>
        <begin position="1"/>
        <end position="26"/>
    </location>
</feature>
<feature type="region of interest" description="Disordered" evidence="1">
    <location>
        <begin position="58"/>
        <end position="141"/>
    </location>
</feature>
<feature type="compositionally biased region" description="Basic and acidic residues" evidence="1">
    <location>
        <begin position="101"/>
        <end position="121"/>
    </location>
</feature>
<name>A0A439DBG7_9PEZI</name>
<protein>
    <submittedName>
        <fullName evidence="2">Uncharacterized protein</fullName>
    </submittedName>
</protein>